<dbReference type="Pfam" id="PF00700">
    <property type="entry name" value="Flagellin_C"/>
    <property type="match status" value="1"/>
</dbReference>
<keyword evidence="2 7" id="KW-0964">Secreted</keyword>
<sequence>MAFQVNTNINAMNAHVQSALTQNALKTSLERLSSGLRINKAADDASGMTVADSLRSQASSLGQAIANTNDGMGIIQVADKAMDEQLKILDTVKVKATQAAQDGQTTESRKAIQSDIVRLIQGLDNIGNTTTYNGQALLSGQFTNKEFQVGAYSNQSIKASIGSTTSDKIGQVRIATGALITASGDISLTFKQVDGVNDVTLESVKVSSSAGTGIGVLAEVINKNSNRTGVKAYASVITTSDVAVQSGSLSNLTLNGIHLGNIADIKKNDSDGRLVAAINAVTSETGVEAYTDQKGRLNLRSIDGRGIEIKTDSVSSGPSALTMVNGGQDLTKGSTNYGRLSLTRLDAKSINVVSASDSQHLGFTAIGFGESQVAETTVNLRDVTGNFNANVKSASGANYNAVIASGNQSLGSGVTTLRGAMVVIDIAESAMKMLDKVRSDLGSVQNQMISTVNNISITQVNVKAAESQIRDVDFAEESANFNKNNILAQSGSYAMSQANTVQQNILRLLT</sequence>
<dbReference type="PRINTS" id="PR00207">
    <property type="entry name" value="FLAGELLIN"/>
</dbReference>
<dbReference type="InterPro" id="IPR010810">
    <property type="entry name" value="Flagellin_hook_IN_motif"/>
</dbReference>
<dbReference type="InterPro" id="IPR046358">
    <property type="entry name" value="Flagellin_C"/>
</dbReference>
<evidence type="ECO:0000259" key="8">
    <source>
        <dbReference type="Pfam" id="PF00669"/>
    </source>
</evidence>
<evidence type="ECO:0000256" key="5">
    <source>
        <dbReference type="ARBA" id="ARBA00025143"/>
    </source>
</evidence>
<dbReference type="HOGENOM" id="CLU_011142_7_1_7"/>
<dbReference type="GO" id="GO:0005576">
    <property type="term" value="C:extracellular region"/>
    <property type="evidence" value="ECO:0007669"/>
    <property type="project" value="UniProtKB-SubCell"/>
</dbReference>
<name>A0A060Q1W0_HELPX</name>
<dbReference type="NCBIfam" id="NF010115">
    <property type="entry name" value="PRK13588.1"/>
    <property type="match status" value="1"/>
</dbReference>
<reference evidence="10 11" key="1">
    <citation type="submission" date="2013-11" db="EMBL/GenBank/DDBJ databases">
        <title>Estimation of Helicobacter pylori bacteriophage ecology using H. pylori isolates.</title>
        <authorList>
            <person name="Uchiyama J."/>
            <person name="Takemura-Uchiyama I."/>
            <person name="Ujihara T."/>
            <person name="Matsuzaki S."/>
        </authorList>
    </citation>
    <scope>NUCLEOTIDE SEQUENCE [LARGE SCALE GENOMIC DNA]</scope>
    <source>
        <strain evidence="10 11">NY40</strain>
    </source>
</reference>
<dbReference type="Pfam" id="PF07196">
    <property type="entry name" value="Flagellin_IN"/>
    <property type="match status" value="2"/>
</dbReference>
<dbReference type="RefSeq" id="WP_000885498.1">
    <property type="nucleotide sequence ID" value="NZ_AP014523.1"/>
</dbReference>
<dbReference type="Proteomes" id="UP000031662">
    <property type="component" value="Chromosome"/>
</dbReference>
<dbReference type="SUPFAM" id="SSF64518">
    <property type="entry name" value="Phase 1 flagellin"/>
    <property type="match status" value="1"/>
</dbReference>
<dbReference type="InterPro" id="IPR001029">
    <property type="entry name" value="Flagellin_N"/>
</dbReference>
<dbReference type="PANTHER" id="PTHR42792:SF2">
    <property type="entry name" value="FLAGELLIN"/>
    <property type="match status" value="1"/>
</dbReference>
<dbReference type="Gene3D" id="3.30.70.2120">
    <property type="match status" value="1"/>
</dbReference>
<dbReference type="GO" id="GO:0005198">
    <property type="term" value="F:structural molecule activity"/>
    <property type="evidence" value="ECO:0007669"/>
    <property type="project" value="UniProtKB-UniRule"/>
</dbReference>
<dbReference type="FunFam" id="1.20.1330.10:FF:000001">
    <property type="entry name" value="Flagellin"/>
    <property type="match status" value="1"/>
</dbReference>
<evidence type="ECO:0000256" key="3">
    <source>
        <dbReference type="ARBA" id="ARBA00023026"/>
    </source>
</evidence>
<dbReference type="GO" id="GO:0009288">
    <property type="term" value="C:bacterial-type flagellum"/>
    <property type="evidence" value="ECO:0007669"/>
    <property type="project" value="UniProtKB-SubCell"/>
</dbReference>
<comment type="function">
    <text evidence="5">Flagellin is the subunit protein which polymerizes to form the filaments of bacterial flagella. Important for motility and virulence.</text>
</comment>
<evidence type="ECO:0000256" key="7">
    <source>
        <dbReference type="RuleBase" id="RU362073"/>
    </source>
</evidence>
<comment type="similarity">
    <text evidence="1 7">Belongs to the bacterial flagellin family.</text>
</comment>
<feature type="domain" description="Flagellin C-terminal" evidence="9">
    <location>
        <begin position="424"/>
        <end position="509"/>
    </location>
</feature>
<evidence type="ECO:0000256" key="1">
    <source>
        <dbReference type="ARBA" id="ARBA00005709"/>
    </source>
</evidence>
<evidence type="ECO:0000256" key="2">
    <source>
        <dbReference type="ARBA" id="ARBA00022525"/>
    </source>
</evidence>
<dbReference type="Gene3D" id="1.20.1330.10">
    <property type="entry name" value="f41 fragment of flagellin, N-terminal domain"/>
    <property type="match status" value="1"/>
</dbReference>
<keyword evidence="10" id="KW-0966">Cell projection</keyword>
<evidence type="ECO:0000313" key="11">
    <source>
        <dbReference type="Proteomes" id="UP000031662"/>
    </source>
</evidence>
<dbReference type="AlphaFoldDB" id="A0A060Q1W0"/>
<proteinExistence type="inferred from homology"/>
<evidence type="ECO:0000256" key="4">
    <source>
        <dbReference type="ARBA" id="ARBA00023143"/>
    </source>
</evidence>
<dbReference type="InterPro" id="IPR001492">
    <property type="entry name" value="Flagellin"/>
</dbReference>
<comment type="subunit">
    <text evidence="6">Heteromer of FlaA and FlaB. FlaB is located proximal to the hook while the remainder of the filament is composed of the predominant FlaA.</text>
</comment>
<dbReference type="PANTHER" id="PTHR42792">
    <property type="entry name" value="FLAGELLIN"/>
    <property type="match status" value="1"/>
</dbReference>
<accession>A0A060Q1W0</accession>
<comment type="subcellular location">
    <subcellularLocation>
        <location evidence="7">Secreted</location>
    </subcellularLocation>
    <subcellularLocation>
        <location evidence="7">Bacterial flagellum</location>
    </subcellularLocation>
</comment>
<organism evidence="10 11">
    <name type="scientific">Helicobacter pylori NY40</name>
    <dbReference type="NCBI Taxonomy" id="1426844"/>
    <lineage>
        <taxon>Bacteria</taxon>
        <taxon>Pseudomonadati</taxon>
        <taxon>Campylobacterota</taxon>
        <taxon>Epsilonproteobacteria</taxon>
        <taxon>Campylobacterales</taxon>
        <taxon>Helicobacteraceae</taxon>
        <taxon>Helicobacter</taxon>
    </lineage>
</organism>
<keyword evidence="10" id="KW-0969">Cilium</keyword>
<dbReference type="EMBL" id="AP014523">
    <property type="protein sequence ID" value="BAO98277.1"/>
    <property type="molecule type" value="Genomic_DNA"/>
</dbReference>
<dbReference type="Pfam" id="PF00669">
    <property type="entry name" value="Flagellin_N"/>
    <property type="match status" value="1"/>
</dbReference>
<keyword evidence="3" id="KW-0843">Virulence</keyword>
<dbReference type="InterPro" id="IPR042187">
    <property type="entry name" value="Flagellin_C_sub2"/>
</dbReference>
<keyword evidence="10" id="KW-0282">Flagellum</keyword>
<evidence type="ECO:0000313" key="10">
    <source>
        <dbReference type="EMBL" id="BAO98277.1"/>
    </source>
</evidence>
<evidence type="ECO:0000256" key="6">
    <source>
        <dbReference type="ARBA" id="ARBA00025928"/>
    </source>
</evidence>
<protein>
    <recommendedName>
        <fullName evidence="7">Flagellin</fullName>
    </recommendedName>
</protein>
<dbReference type="NCBIfam" id="NF009234">
    <property type="entry name" value="PRK12584.1"/>
    <property type="match status" value="1"/>
</dbReference>
<evidence type="ECO:0000259" key="9">
    <source>
        <dbReference type="Pfam" id="PF00700"/>
    </source>
</evidence>
<dbReference type="Gene3D" id="6.10.10.10">
    <property type="entry name" value="Flagellar export chaperone, C-terminal domain"/>
    <property type="match status" value="1"/>
</dbReference>
<gene>
    <name evidence="10" type="ORF">NY40_1270</name>
</gene>
<keyword evidence="4 7" id="KW-0975">Bacterial flagellum</keyword>
<feature type="domain" description="Flagellin N-terminal" evidence="8">
    <location>
        <begin position="5"/>
        <end position="143"/>
    </location>
</feature>